<dbReference type="OrthoDB" id="7464126at2759"/>
<dbReference type="InterPro" id="IPR056884">
    <property type="entry name" value="NPHP3-like_N"/>
</dbReference>
<evidence type="ECO:0000313" key="6">
    <source>
        <dbReference type="EMBL" id="KAF9871950.1"/>
    </source>
</evidence>
<dbReference type="Pfam" id="PF12796">
    <property type="entry name" value="Ank_2"/>
    <property type="match status" value="2"/>
</dbReference>
<proteinExistence type="predicted"/>
<dbReference type="GeneID" id="62166370"/>
<gene>
    <name evidence="6" type="ORF">CkaCkLH20_10582</name>
</gene>
<feature type="repeat" description="ANK" evidence="2">
    <location>
        <begin position="690"/>
        <end position="722"/>
    </location>
</feature>
<dbReference type="InterPro" id="IPR002110">
    <property type="entry name" value="Ankyrin_rpt"/>
</dbReference>
<dbReference type="InterPro" id="IPR027417">
    <property type="entry name" value="P-loop_NTPase"/>
</dbReference>
<dbReference type="SUPFAM" id="SSF52540">
    <property type="entry name" value="P-loop containing nucleoside triphosphate hydrolases"/>
    <property type="match status" value="1"/>
</dbReference>
<name>A0A9P6LGU6_9PEZI</name>
<evidence type="ECO:0000256" key="1">
    <source>
        <dbReference type="ARBA" id="ARBA00022737"/>
    </source>
</evidence>
<organism evidence="6 7">
    <name type="scientific">Colletotrichum karsti</name>
    <dbReference type="NCBI Taxonomy" id="1095194"/>
    <lineage>
        <taxon>Eukaryota</taxon>
        <taxon>Fungi</taxon>
        <taxon>Dikarya</taxon>
        <taxon>Ascomycota</taxon>
        <taxon>Pezizomycotina</taxon>
        <taxon>Sordariomycetes</taxon>
        <taxon>Hypocreomycetidae</taxon>
        <taxon>Glomerellales</taxon>
        <taxon>Glomerellaceae</taxon>
        <taxon>Colletotrichum</taxon>
        <taxon>Colletotrichum boninense species complex</taxon>
    </lineage>
</organism>
<dbReference type="PROSITE" id="PS50297">
    <property type="entry name" value="ANK_REP_REGION"/>
    <property type="match status" value="4"/>
</dbReference>
<dbReference type="EMBL" id="JAATWM020000041">
    <property type="protein sequence ID" value="KAF9871950.1"/>
    <property type="molecule type" value="Genomic_DNA"/>
</dbReference>
<accession>A0A9P6LGU6</accession>
<dbReference type="PROSITE" id="PS50088">
    <property type="entry name" value="ANK_REPEAT"/>
    <property type="match status" value="5"/>
</dbReference>
<feature type="region of interest" description="Disordered" evidence="3">
    <location>
        <begin position="1466"/>
        <end position="1489"/>
    </location>
</feature>
<feature type="repeat" description="ANK" evidence="2">
    <location>
        <begin position="906"/>
        <end position="938"/>
    </location>
</feature>
<dbReference type="Gene3D" id="1.25.40.20">
    <property type="entry name" value="Ankyrin repeat-containing domain"/>
    <property type="match status" value="3"/>
</dbReference>
<keyword evidence="1" id="KW-0677">Repeat</keyword>
<dbReference type="SMART" id="SM00248">
    <property type="entry name" value="ANK"/>
    <property type="match status" value="8"/>
</dbReference>
<feature type="repeat" description="ANK" evidence="2">
    <location>
        <begin position="728"/>
        <end position="760"/>
    </location>
</feature>
<protein>
    <submittedName>
        <fullName evidence="6">Uncharacterized protein</fullName>
    </submittedName>
</protein>
<feature type="repeat" description="ANK" evidence="2">
    <location>
        <begin position="1094"/>
        <end position="1126"/>
    </location>
</feature>
<keyword evidence="2" id="KW-0040">ANK repeat</keyword>
<dbReference type="PANTHER" id="PTHR10039:SF16">
    <property type="entry name" value="GPI INOSITOL-DEACYLASE"/>
    <property type="match status" value="1"/>
</dbReference>
<evidence type="ECO:0000256" key="3">
    <source>
        <dbReference type="SAM" id="MobiDB-lite"/>
    </source>
</evidence>
<dbReference type="InterPro" id="IPR056125">
    <property type="entry name" value="DUF7708"/>
</dbReference>
<feature type="domain" description="DUF7708" evidence="4">
    <location>
        <begin position="69"/>
        <end position="192"/>
    </location>
</feature>
<sequence>MGTNPSIWDRALQSLSPDVQKIINSTRTKKRDVLQAVLDEAEAKRALSLRKRWKFTRSNGEVVIVRDLLEKIVSWIQRFKETGDTMVQYDPTHAALPWAAVRFLLQMAVSEVQVFAAMADDLENISRMLVRYRVFEGLYLRGSQSEAELKLEDALTRLYAEILSHLAAAVQFYDERSVTRILKSPFRTVDDTRAKALVEREKEVDAFASLSDAETLRSLEAAFTRLTTQSSQSLSEERFNQILEWLTVAPYYHHHQFITQSRLPSAGKWLLKHPSFMNWRLSSSSSLLLLHGIPGSGKSTLCSVVIDSLLPVSSTNQAVTPAPLAYFYCANPRSEKSRSSADDIMRTILFQLAIDSSHRTKMRDFLCSEYERQTALARAGKMDMAKLRVKDCVRLMLELAELDPLTIVLDGLDSVEDSERPDLIGAFEELVKKADNVVKVFVSSRTTSRSAAKPTHEFEIQTSSQETRADMEAFIDHLVNKAVTSKLLLDGRPCPDTREMLKQALVNGAGEMFLWAKLQLERVCRETVEEDIVAVLKDKLPHGINALYQESLNHMLNSGEVARDIAVRVLSCILYMRDPLTPGALLAALAAGKHSTLVLPQVLAICANFVVLDSNCNVLRVAHQSVQDFLMRHETFDPAIANNMLASMCIDACSRGMNSASGTGKALEIPSEDFYMLLDKGADPNLDITTSQFPLMAAAGNGDLGIVKSLISSGAAVNVRGKDHWRQEHASPLHAAAAGNYLDVVILLLSFGTAIDSCGETFGALLELAARYGHLKVLRYLLSAGDRVGAEAAVNSAVRNNHVEIMQELLAVEAPIPTTVLATACRLGHLKMIEFLLERVIDIENSQDALDEAFEVADDSCMKLLLSYTSCTAAQFLNACAIGSVATIKGILNEGKVYANQSAGKSGDFPLQVAALHLRLDVVKLLISHEAKIDCESGKHGSPLISVLESYSAPILGAKVDKTNQDDMQAVLAKLCLPKFMSPKKLPYFFGDLVERPAPTSFLRFSDCMEILKTLVAHGASVTGIERPLGSPIHIACALGDKTMVLYLTENGASIDETSGHFEKVIFAAIYGRNTSIVSLILDNAVVPTHIHGRYGTALHYACALGDGPITRMLLEHGADDDVRDHQGRTVVAIALKSHNNVELRHKQWDPSVKRVETPLEVLAKLVKLRICDEDLAAVSADAGFSASSTLSLLLSLDEDYRDVICRLLSMTVSFDTIDLLKERSRSVGTKETVLPTAYPDVTITTDDLRLQSSITSIKRLLDFDRELCIAEAVVLQALKLGHRHPTRWGNDHGTLESLFQRDSRLRVTQTMLREARCETDMEILLEHLDSKMKISDEVVDSISRLDTNEKLPILRLLTQFDAGIRFSPRVVLRCIEKSFQALDTLAMLLKHDPSIFITPSIFLRVFETKCFDMDAHRSKLVELLHTHGKRVFFTNEIKTATENVFRLESQKTQRQRLFSLQTLDESYCDPEVEGPEEDETATPPTATS</sequence>
<dbReference type="Pfam" id="PF24883">
    <property type="entry name" value="NPHP3_N"/>
    <property type="match status" value="1"/>
</dbReference>
<dbReference type="PANTHER" id="PTHR10039">
    <property type="entry name" value="AMELOGENIN"/>
    <property type="match status" value="1"/>
</dbReference>
<reference evidence="6" key="1">
    <citation type="submission" date="2020-03" db="EMBL/GenBank/DDBJ databases">
        <authorList>
            <person name="He L."/>
        </authorList>
    </citation>
    <scope>NUCLEOTIDE SEQUENCE</scope>
    <source>
        <strain evidence="6">CkLH20</strain>
    </source>
</reference>
<reference evidence="6" key="2">
    <citation type="submission" date="2020-11" db="EMBL/GenBank/DDBJ databases">
        <title>Whole genome sequencing of Colletotrichum sp.</title>
        <authorList>
            <person name="Li H."/>
        </authorList>
    </citation>
    <scope>NUCLEOTIDE SEQUENCE</scope>
    <source>
        <strain evidence="6">CkLH20</strain>
    </source>
</reference>
<evidence type="ECO:0000256" key="2">
    <source>
        <dbReference type="PROSITE-ProRule" id="PRU00023"/>
    </source>
</evidence>
<dbReference type="InterPro" id="IPR036770">
    <property type="entry name" value="Ankyrin_rpt-contain_sf"/>
</dbReference>
<feature type="domain" description="Nephrocystin 3-like N-terminal" evidence="5">
    <location>
        <begin position="267"/>
        <end position="445"/>
    </location>
</feature>
<dbReference type="Gene3D" id="3.40.50.300">
    <property type="entry name" value="P-loop containing nucleotide triphosphate hydrolases"/>
    <property type="match status" value="1"/>
</dbReference>
<dbReference type="RefSeq" id="XP_038741411.1">
    <property type="nucleotide sequence ID" value="XM_038893296.1"/>
</dbReference>
<keyword evidence="7" id="KW-1185">Reference proteome</keyword>
<evidence type="ECO:0000259" key="4">
    <source>
        <dbReference type="Pfam" id="PF24809"/>
    </source>
</evidence>
<dbReference type="Proteomes" id="UP000781932">
    <property type="component" value="Unassembled WGS sequence"/>
</dbReference>
<feature type="compositionally biased region" description="Acidic residues" evidence="3">
    <location>
        <begin position="1467"/>
        <end position="1481"/>
    </location>
</feature>
<dbReference type="Pfam" id="PF24809">
    <property type="entry name" value="DUF7708"/>
    <property type="match status" value="1"/>
</dbReference>
<dbReference type="SUPFAM" id="SSF48403">
    <property type="entry name" value="Ankyrin repeat"/>
    <property type="match status" value="2"/>
</dbReference>
<feature type="repeat" description="ANK" evidence="2">
    <location>
        <begin position="1031"/>
        <end position="1060"/>
    </location>
</feature>
<evidence type="ECO:0000313" key="7">
    <source>
        <dbReference type="Proteomes" id="UP000781932"/>
    </source>
</evidence>
<comment type="caution">
    <text evidence="6">The sequence shown here is derived from an EMBL/GenBank/DDBJ whole genome shotgun (WGS) entry which is preliminary data.</text>
</comment>
<evidence type="ECO:0000259" key="5">
    <source>
        <dbReference type="Pfam" id="PF24883"/>
    </source>
</evidence>